<name>A0AAV4N8S6_CAEEX</name>
<protein>
    <submittedName>
        <fullName evidence="2">Uncharacterized protein</fullName>
    </submittedName>
</protein>
<comment type="caution">
    <text evidence="2">The sequence shown here is derived from an EMBL/GenBank/DDBJ whole genome shotgun (WGS) entry which is preliminary data.</text>
</comment>
<dbReference type="Proteomes" id="UP001054945">
    <property type="component" value="Unassembled WGS sequence"/>
</dbReference>
<proteinExistence type="predicted"/>
<evidence type="ECO:0000313" key="2">
    <source>
        <dbReference type="EMBL" id="GIX80911.1"/>
    </source>
</evidence>
<dbReference type="EMBL" id="BPLR01020632">
    <property type="protein sequence ID" value="GIX80911.1"/>
    <property type="molecule type" value="Genomic_DNA"/>
</dbReference>
<reference evidence="2 3" key="1">
    <citation type="submission" date="2021-06" db="EMBL/GenBank/DDBJ databases">
        <title>Caerostris extrusa draft genome.</title>
        <authorList>
            <person name="Kono N."/>
            <person name="Arakawa K."/>
        </authorList>
    </citation>
    <scope>NUCLEOTIDE SEQUENCE [LARGE SCALE GENOMIC DNA]</scope>
</reference>
<organism evidence="2 3">
    <name type="scientific">Caerostris extrusa</name>
    <name type="common">Bark spider</name>
    <name type="synonym">Caerostris bankana</name>
    <dbReference type="NCBI Taxonomy" id="172846"/>
    <lineage>
        <taxon>Eukaryota</taxon>
        <taxon>Metazoa</taxon>
        <taxon>Ecdysozoa</taxon>
        <taxon>Arthropoda</taxon>
        <taxon>Chelicerata</taxon>
        <taxon>Arachnida</taxon>
        <taxon>Araneae</taxon>
        <taxon>Araneomorphae</taxon>
        <taxon>Entelegynae</taxon>
        <taxon>Araneoidea</taxon>
        <taxon>Araneidae</taxon>
        <taxon>Caerostris</taxon>
    </lineage>
</organism>
<feature type="region of interest" description="Disordered" evidence="1">
    <location>
        <begin position="1"/>
        <end position="26"/>
    </location>
</feature>
<accession>A0AAV4N8S6</accession>
<keyword evidence="3" id="KW-1185">Reference proteome</keyword>
<evidence type="ECO:0000256" key="1">
    <source>
        <dbReference type="SAM" id="MobiDB-lite"/>
    </source>
</evidence>
<gene>
    <name evidence="2" type="ORF">CEXT_669381</name>
</gene>
<feature type="compositionally biased region" description="Basic and acidic residues" evidence="1">
    <location>
        <begin position="1"/>
        <end position="14"/>
    </location>
</feature>
<evidence type="ECO:0000313" key="3">
    <source>
        <dbReference type="Proteomes" id="UP001054945"/>
    </source>
</evidence>
<dbReference type="AlphaFoldDB" id="A0AAV4N8S6"/>
<sequence length="94" mass="10275">MMGKTDESVRERNESPPPPPPPLIRPLMRKTFKSDCSAPLSWPKIFFWLPGHRRRPLNVGASKAPAFSLGCGLPGCGCVPLPICIRAGKRVLAL</sequence>
<feature type="compositionally biased region" description="Pro residues" evidence="1">
    <location>
        <begin position="15"/>
        <end position="24"/>
    </location>
</feature>